<reference evidence="6" key="1">
    <citation type="submission" date="2025-08" db="UniProtKB">
        <authorList>
            <consortium name="RefSeq"/>
        </authorList>
    </citation>
    <scope>IDENTIFICATION</scope>
    <source>
        <tissue evidence="6">Whole larvae</tissue>
    </source>
</reference>
<dbReference type="Pfam" id="PF25344">
    <property type="entry name" value="PH_LRR1"/>
    <property type="match status" value="1"/>
</dbReference>
<evidence type="ECO:0000313" key="5">
    <source>
        <dbReference type="Proteomes" id="UP001652740"/>
    </source>
</evidence>
<dbReference type="SMART" id="SM00369">
    <property type="entry name" value="LRR_TYP"/>
    <property type="match status" value="4"/>
</dbReference>
<dbReference type="RefSeq" id="XP_026750029.2">
    <property type="nucleotide sequence ID" value="XM_026894228.3"/>
</dbReference>
<dbReference type="Proteomes" id="UP001652740">
    <property type="component" value="Unplaced"/>
</dbReference>
<evidence type="ECO:0000256" key="2">
    <source>
        <dbReference type="ARBA" id="ARBA00022737"/>
    </source>
</evidence>
<accession>A0A6J1WGS6</accession>
<organism evidence="5 6">
    <name type="scientific">Galleria mellonella</name>
    <name type="common">Greater wax moth</name>
    <dbReference type="NCBI Taxonomy" id="7137"/>
    <lineage>
        <taxon>Eukaryota</taxon>
        <taxon>Metazoa</taxon>
        <taxon>Ecdysozoa</taxon>
        <taxon>Arthropoda</taxon>
        <taxon>Hexapoda</taxon>
        <taxon>Insecta</taxon>
        <taxon>Pterygota</taxon>
        <taxon>Neoptera</taxon>
        <taxon>Endopterygota</taxon>
        <taxon>Lepidoptera</taxon>
        <taxon>Glossata</taxon>
        <taxon>Ditrysia</taxon>
        <taxon>Pyraloidea</taxon>
        <taxon>Pyralidae</taxon>
        <taxon>Galleriinae</taxon>
        <taxon>Galleria</taxon>
    </lineage>
</organism>
<dbReference type="PANTHER" id="PTHR48051:SF1">
    <property type="entry name" value="RAS SUPPRESSOR PROTEIN 1"/>
    <property type="match status" value="1"/>
</dbReference>
<keyword evidence="2" id="KW-0677">Repeat</keyword>
<dbReference type="GeneID" id="113510720"/>
<dbReference type="GO" id="GO:0005737">
    <property type="term" value="C:cytoplasm"/>
    <property type="evidence" value="ECO:0007669"/>
    <property type="project" value="TreeGrafter"/>
</dbReference>
<dbReference type="Pfam" id="PF00560">
    <property type="entry name" value="LRR_1"/>
    <property type="match status" value="1"/>
</dbReference>
<sequence>MKLICQIFIINRLYSNLNIRCNGKYLKSTLALGQDPIIKNEYFLIHFSSVNKTGTKYRVKNIKQVFVKYLSEGKATLRFEEPPHDLCIKGETIQLKCFMRLLKSCVSGDTKERHLPNLSNISVTTKESVPTKLIINDRSEFPSKGLPRTLETLHIVGLKLCNFRREILLLKHLVVLDLSNNEIETIPAEFGRMPSLCELHLANNKLGVNGKIDWRWLFGPQLIKMLKLLDLSGNNLKYLPKCIWKLQKLITLKLDDNMLNQLPATLGRINSLRYLTISKNMLSSLPCSLLQCHLEYIDLSSNNFHHNNITSQLQRNLYKYYVGSLVHLSSEIVLRNKFFYASNLIPWTLVQFLDDANMCVCGAPVVNNKFYVNNKFELKDLFRVVVFDNNRNSTVDFECYYCYKCCRR</sequence>
<dbReference type="KEGG" id="gmw:113510720"/>
<feature type="domain" description="PIF1/LRR1 pleckstrin homology" evidence="4">
    <location>
        <begin position="1"/>
        <end position="114"/>
    </location>
</feature>
<dbReference type="InterPro" id="IPR050216">
    <property type="entry name" value="LRR_domain-containing"/>
</dbReference>
<evidence type="ECO:0000259" key="4">
    <source>
        <dbReference type="Pfam" id="PF25344"/>
    </source>
</evidence>
<evidence type="ECO:0000313" key="6">
    <source>
        <dbReference type="RefSeq" id="XP_026750029.2"/>
    </source>
</evidence>
<gene>
    <name evidence="6" type="primary">LOC113510720</name>
</gene>
<evidence type="ECO:0000256" key="3">
    <source>
        <dbReference type="ARBA" id="ARBA00023242"/>
    </source>
</evidence>
<proteinExistence type="predicted"/>
<dbReference type="Pfam" id="PF13855">
    <property type="entry name" value="LRR_8"/>
    <property type="match status" value="1"/>
</dbReference>
<dbReference type="InParanoid" id="A0A6J1WGS6"/>
<dbReference type="InterPro" id="IPR032675">
    <property type="entry name" value="LRR_dom_sf"/>
</dbReference>
<protein>
    <submittedName>
        <fullName evidence="6">Leucine-rich repeat protein 1</fullName>
    </submittedName>
</protein>
<keyword evidence="1" id="KW-0433">Leucine-rich repeat</keyword>
<dbReference type="SUPFAM" id="SSF52058">
    <property type="entry name" value="L domain-like"/>
    <property type="match status" value="1"/>
</dbReference>
<dbReference type="InterPro" id="IPR057437">
    <property type="entry name" value="PIF1/LRR1_PH"/>
</dbReference>
<dbReference type="AlphaFoldDB" id="A0A6J1WGS6"/>
<name>A0A6J1WGS6_GALME</name>
<evidence type="ECO:0000256" key="1">
    <source>
        <dbReference type="ARBA" id="ARBA00022614"/>
    </source>
</evidence>
<dbReference type="Gene3D" id="3.80.10.10">
    <property type="entry name" value="Ribonuclease Inhibitor"/>
    <property type="match status" value="2"/>
</dbReference>
<keyword evidence="5" id="KW-1185">Reference proteome</keyword>
<dbReference type="FunCoup" id="A0A6J1WGS6">
    <property type="interactions" value="695"/>
</dbReference>
<dbReference type="PANTHER" id="PTHR48051">
    <property type="match status" value="1"/>
</dbReference>
<dbReference type="InterPro" id="IPR003591">
    <property type="entry name" value="Leu-rich_rpt_typical-subtyp"/>
</dbReference>
<dbReference type="PROSITE" id="PS51450">
    <property type="entry name" value="LRR"/>
    <property type="match status" value="1"/>
</dbReference>
<dbReference type="InterPro" id="IPR001611">
    <property type="entry name" value="Leu-rich_rpt"/>
</dbReference>
<keyword evidence="3" id="KW-0539">Nucleus</keyword>